<organism evidence="2 3">
    <name type="scientific">Sphingomonas endophytica</name>
    <dbReference type="NCBI Taxonomy" id="869719"/>
    <lineage>
        <taxon>Bacteria</taxon>
        <taxon>Pseudomonadati</taxon>
        <taxon>Pseudomonadota</taxon>
        <taxon>Alphaproteobacteria</taxon>
        <taxon>Sphingomonadales</taxon>
        <taxon>Sphingomonadaceae</taxon>
        <taxon>Sphingomonas</taxon>
    </lineage>
</organism>
<dbReference type="PROSITE" id="PS51257">
    <property type="entry name" value="PROKAR_LIPOPROTEIN"/>
    <property type="match status" value="1"/>
</dbReference>
<dbReference type="EMBL" id="JACHBT010000034">
    <property type="protein sequence ID" value="MBB6506670.1"/>
    <property type="molecule type" value="Genomic_DNA"/>
</dbReference>
<evidence type="ECO:0000313" key="3">
    <source>
        <dbReference type="Proteomes" id="UP000522313"/>
    </source>
</evidence>
<dbReference type="Proteomes" id="UP000522313">
    <property type="component" value="Unassembled WGS sequence"/>
</dbReference>
<reference evidence="2 3" key="2">
    <citation type="submission" date="2020-08" db="EMBL/GenBank/DDBJ databases">
        <authorList>
            <person name="Partida-Martinez L."/>
            <person name="Huntemann M."/>
            <person name="Clum A."/>
            <person name="Wang J."/>
            <person name="Palaniappan K."/>
            <person name="Ritter S."/>
            <person name="Chen I.-M."/>
            <person name="Stamatis D."/>
            <person name="Reddy T."/>
            <person name="O'Malley R."/>
            <person name="Daum C."/>
            <person name="Shapiro N."/>
            <person name="Ivanova N."/>
            <person name="Kyrpides N."/>
            <person name="Woyke T."/>
        </authorList>
    </citation>
    <scope>NUCLEOTIDE SEQUENCE [LARGE SCALE GENOMIC DNA]</scope>
    <source>
        <strain evidence="2 3">AS3.13</strain>
    </source>
</reference>
<evidence type="ECO:0008006" key="4">
    <source>
        <dbReference type="Google" id="ProtNLM"/>
    </source>
</evidence>
<feature type="chain" id="PRO_5030661165" description="Lipoprotein" evidence="1">
    <location>
        <begin position="24"/>
        <end position="125"/>
    </location>
</feature>
<proteinExistence type="predicted"/>
<feature type="signal peptide" evidence="1">
    <location>
        <begin position="1"/>
        <end position="23"/>
    </location>
</feature>
<accession>A0A7X0JG58</accession>
<comment type="caution">
    <text evidence="2">The sequence shown here is derived from an EMBL/GenBank/DDBJ whole genome shotgun (WGS) entry which is preliminary data.</text>
</comment>
<reference evidence="2 3" key="1">
    <citation type="submission" date="2020-08" db="EMBL/GenBank/DDBJ databases">
        <title>The Agave Microbiome: Exploring the role of microbial communities in plant adaptations to desert environments.</title>
        <authorList>
            <person name="Partida-Martinez L.P."/>
        </authorList>
    </citation>
    <scope>NUCLEOTIDE SEQUENCE [LARGE SCALE GENOMIC DNA]</scope>
    <source>
        <strain evidence="2 3">AS3.13</strain>
    </source>
</reference>
<evidence type="ECO:0000313" key="2">
    <source>
        <dbReference type="EMBL" id="MBB6506670.1"/>
    </source>
</evidence>
<dbReference type="RefSeq" id="WP_184508618.1">
    <property type="nucleotide sequence ID" value="NZ_JACHBT010000034.1"/>
</dbReference>
<sequence>MFMNRLIRPALVAISPFLLVACAREIPLGKPEISGTTALEIAQADVLKNLVSYAGYSETEANKFTCKRYCSLQNQWWALFFKPLMEEVPNRFIVKVGRFQVAKKPAIQEYIYIGSYGTITDHVPW</sequence>
<name>A0A7X0JG58_9SPHN</name>
<dbReference type="AlphaFoldDB" id="A0A7X0JG58"/>
<evidence type="ECO:0000256" key="1">
    <source>
        <dbReference type="SAM" id="SignalP"/>
    </source>
</evidence>
<protein>
    <recommendedName>
        <fullName evidence="4">Lipoprotein</fullName>
    </recommendedName>
</protein>
<keyword evidence="1" id="KW-0732">Signal</keyword>
<gene>
    <name evidence="2" type="ORF">F4693_003681</name>
</gene>